<keyword evidence="2" id="KW-1185">Reference proteome</keyword>
<evidence type="ECO:0000313" key="2">
    <source>
        <dbReference type="Proteomes" id="UP001383192"/>
    </source>
</evidence>
<proteinExistence type="predicted"/>
<dbReference type="Gene3D" id="2.100.10.50">
    <property type="match status" value="1"/>
</dbReference>
<sequence length="138" mass="15165">MTYLANFDVVYSTQAAQEPPNTVTDLNNSGNDINKGFHGEYVYLTPITTNNPNDAATSFKIVIQSHADPEKKDLAKGAGGDYRYVIPMRDPGARKITSARLLRSGSKQDYPPSGFNGLSTDINQGRKGDYLYIVWKSA</sequence>
<dbReference type="AlphaFoldDB" id="A0AAW0BZS8"/>
<accession>A0AAW0BZS8</accession>
<protein>
    <submittedName>
        <fullName evidence="1">Uncharacterized protein</fullName>
    </submittedName>
</protein>
<dbReference type="EMBL" id="JAYKXP010000062">
    <property type="protein sequence ID" value="KAK7032626.1"/>
    <property type="molecule type" value="Genomic_DNA"/>
</dbReference>
<gene>
    <name evidence="1" type="ORF">VNI00_012889</name>
</gene>
<dbReference type="Proteomes" id="UP001383192">
    <property type="component" value="Unassembled WGS sequence"/>
</dbReference>
<name>A0AAW0BZS8_9AGAR</name>
<evidence type="ECO:0000313" key="1">
    <source>
        <dbReference type="EMBL" id="KAK7032626.1"/>
    </source>
</evidence>
<comment type="caution">
    <text evidence="1">The sequence shown here is derived from an EMBL/GenBank/DDBJ whole genome shotgun (WGS) entry which is preliminary data.</text>
</comment>
<reference evidence="1 2" key="1">
    <citation type="submission" date="2024-01" db="EMBL/GenBank/DDBJ databases">
        <title>A draft genome for a cacao thread blight-causing isolate of Paramarasmius palmivorus.</title>
        <authorList>
            <person name="Baruah I.K."/>
            <person name="Bukari Y."/>
            <person name="Amoako-Attah I."/>
            <person name="Meinhardt L.W."/>
            <person name="Bailey B.A."/>
            <person name="Cohen S.P."/>
        </authorList>
    </citation>
    <scope>NUCLEOTIDE SEQUENCE [LARGE SCALE GENOMIC DNA]</scope>
    <source>
        <strain evidence="1 2">GH-12</strain>
    </source>
</reference>
<organism evidence="1 2">
    <name type="scientific">Paramarasmius palmivorus</name>
    <dbReference type="NCBI Taxonomy" id="297713"/>
    <lineage>
        <taxon>Eukaryota</taxon>
        <taxon>Fungi</taxon>
        <taxon>Dikarya</taxon>
        <taxon>Basidiomycota</taxon>
        <taxon>Agaricomycotina</taxon>
        <taxon>Agaricomycetes</taxon>
        <taxon>Agaricomycetidae</taxon>
        <taxon>Agaricales</taxon>
        <taxon>Marasmiineae</taxon>
        <taxon>Marasmiaceae</taxon>
        <taxon>Paramarasmius</taxon>
    </lineage>
</organism>